<keyword evidence="2" id="KW-0812">Transmembrane</keyword>
<accession>A0A0L0P3V7</accession>
<feature type="signal peptide" evidence="3">
    <location>
        <begin position="1"/>
        <end position="18"/>
    </location>
</feature>
<dbReference type="EMBL" id="LGST01000016">
    <property type="protein sequence ID" value="KNE01043.1"/>
    <property type="molecule type" value="Genomic_DNA"/>
</dbReference>
<gene>
    <name evidence="4" type="ORF">QG37_01915</name>
</gene>
<dbReference type="VEuPathDB" id="FungiDB:CJJ09_000780"/>
<evidence type="ECO:0000256" key="2">
    <source>
        <dbReference type="SAM" id="Phobius"/>
    </source>
</evidence>
<keyword evidence="3" id="KW-0732">Signal</keyword>
<organism evidence="4 5">
    <name type="scientific">Candidozyma auris</name>
    <name type="common">Yeast</name>
    <name type="synonym">Candida auris</name>
    <dbReference type="NCBI Taxonomy" id="498019"/>
    <lineage>
        <taxon>Eukaryota</taxon>
        <taxon>Fungi</taxon>
        <taxon>Dikarya</taxon>
        <taxon>Ascomycota</taxon>
        <taxon>Saccharomycotina</taxon>
        <taxon>Pichiomycetes</taxon>
        <taxon>Metschnikowiaceae</taxon>
        <taxon>Candidozyma</taxon>
    </lineage>
</organism>
<protein>
    <submittedName>
        <fullName evidence="4">Uncharacterized protein</fullName>
    </submittedName>
</protein>
<keyword evidence="2" id="KW-0472">Membrane</keyword>
<reference evidence="5" key="1">
    <citation type="journal article" date="2015" name="BMC Genomics">
        <title>Draft genome of a commonly misdiagnosed multidrug resistant pathogen Candida auris.</title>
        <authorList>
            <person name="Chatterjee S."/>
            <person name="Alampalli S.V."/>
            <person name="Nageshan R.K."/>
            <person name="Chettiar S.T."/>
            <person name="Joshi S."/>
            <person name="Tatu U.S."/>
        </authorList>
    </citation>
    <scope>NUCLEOTIDE SEQUENCE [LARGE SCALE GENOMIC DNA]</scope>
    <source>
        <strain evidence="5">6684</strain>
    </source>
</reference>
<proteinExistence type="predicted"/>
<feature type="transmembrane region" description="Helical" evidence="2">
    <location>
        <begin position="399"/>
        <end position="426"/>
    </location>
</feature>
<dbReference type="VEuPathDB" id="FungiDB:B9J08_003325"/>
<comment type="caution">
    <text evidence="4">The sequence shown here is derived from an EMBL/GenBank/DDBJ whole genome shotgun (WGS) entry which is preliminary data.</text>
</comment>
<evidence type="ECO:0000313" key="4">
    <source>
        <dbReference type="EMBL" id="KNE01043.1"/>
    </source>
</evidence>
<feature type="region of interest" description="Disordered" evidence="1">
    <location>
        <begin position="100"/>
        <end position="119"/>
    </location>
</feature>
<dbReference type="Proteomes" id="UP000037122">
    <property type="component" value="Unassembled WGS sequence"/>
</dbReference>
<feature type="region of interest" description="Disordered" evidence="1">
    <location>
        <begin position="318"/>
        <end position="349"/>
    </location>
</feature>
<name>A0A0L0P3V7_CANAR</name>
<feature type="compositionally biased region" description="Polar residues" evidence="1">
    <location>
        <begin position="107"/>
        <end position="119"/>
    </location>
</feature>
<feature type="compositionally biased region" description="Polar residues" evidence="1">
    <location>
        <begin position="319"/>
        <end position="339"/>
    </location>
</feature>
<keyword evidence="2" id="KW-1133">Transmembrane helix</keyword>
<dbReference type="VEuPathDB" id="FungiDB:QG37_01915"/>
<evidence type="ECO:0000313" key="5">
    <source>
        <dbReference type="Proteomes" id="UP000037122"/>
    </source>
</evidence>
<evidence type="ECO:0000256" key="3">
    <source>
        <dbReference type="SAM" id="SignalP"/>
    </source>
</evidence>
<dbReference type="AlphaFoldDB" id="A0A0L0P3V7"/>
<evidence type="ECO:0000256" key="1">
    <source>
        <dbReference type="SAM" id="MobiDB-lite"/>
    </source>
</evidence>
<dbReference type="VEuPathDB" id="FungiDB:CJI96_0001862"/>
<sequence>MLLRHCLFPLLVVPFSLGQEDPVALERFYDHLKIFRQVFSVKNDPEKLSMIRELVHRAFSSIPATEIDKSTHFSFLASGITTSQEMRYSILPFEPLKPPLITERPTSHTPSKTATTPSETTDDKFLIDLENRLERDMMKTTSSSSATDNIFELPPLFSSTVNDIPFPGTTPLPVIESDLHFSSTIDDLVPTLSTKGSTKKAIAGLKSPNRIQIKPQFRHHKSNAAVKPGIYAKPKVAWYGNHLQMIQTSIRLETLSLTPTTTPPMTAAVITTTKIVSENTMTSESTTVSLHHLDRRPREDFFDYARRIYPVVKTMIEGTESQNNSTQPVNERPNSTTKSKLTKHSESSSNYFESSTLESNVSFNMPLMIDSSYKTELPFLATKKMANTETRPNPRRSSIYALFTNSAVLSSTFSLATAIIVFAFFVSFL</sequence>
<dbReference type="VEuPathDB" id="FungiDB:CJI97_003400"/>
<feature type="chain" id="PRO_5005545489" evidence="3">
    <location>
        <begin position="19"/>
        <end position="429"/>
    </location>
</feature>
<dbReference type="VEuPathDB" id="FungiDB:CJJ07_000881"/>